<accession>A0A917CTL1</accession>
<dbReference type="Proteomes" id="UP000637643">
    <property type="component" value="Unassembled WGS sequence"/>
</dbReference>
<gene>
    <name evidence="1" type="ORF">GCM10010912_45780</name>
</gene>
<protein>
    <recommendedName>
        <fullName evidence="3">DNA-binding protein</fullName>
    </recommendedName>
</protein>
<reference evidence="1" key="2">
    <citation type="submission" date="2020-09" db="EMBL/GenBank/DDBJ databases">
        <authorList>
            <person name="Sun Q."/>
            <person name="Zhou Y."/>
        </authorList>
    </citation>
    <scope>NUCLEOTIDE SEQUENCE</scope>
    <source>
        <strain evidence="1">CGMCC 1.16134</strain>
    </source>
</reference>
<dbReference type="AlphaFoldDB" id="A0A917CTL1"/>
<dbReference type="EMBL" id="BMKR01000023">
    <property type="protein sequence ID" value="GGF95671.1"/>
    <property type="molecule type" value="Genomic_DNA"/>
</dbReference>
<sequence length="290" mass="33830">MRPSILKSLKPDVIVEMLEMAFRLENWDKMIEMADILYDCVQYIYQEQQYRKAKELPLLLLEQERPLVYYYGFSHLMRGMAHQERGQYVESRACIDKYAELGWLEDLGEEGLEVVEEFRFVAQANGYALDLISGRVEVLDVYAEFLRENPEEVLPGLDTIVRAALRHGRDVDDLIAAFAEQTAEFGMYEDEGNLVHYYHYSYRMALYQKRAGRQGEALELVLRALRLAHQSGHDGHFKRSLALFESLREWAAGEQVREVQEILRGCSEEVSDSYPRMLDDNVYDSHSIQH</sequence>
<name>A0A917CTL1_9BACL</name>
<reference evidence="1" key="1">
    <citation type="journal article" date="2014" name="Int. J. Syst. Evol. Microbiol.">
        <title>Complete genome sequence of Corynebacterium casei LMG S-19264T (=DSM 44701T), isolated from a smear-ripened cheese.</title>
        <authorList>
            <consortium name="US DOE Joint Genome Institute (JGI-PGF)"/>
            <person name="Walter F."/>
            <person name="Albersmeier A."/>
            <person name="Kalinowski J."/>
            <person name="Ruckert C."/>
        </authorList>
    </citation>
    <scope>NUCLEOTIDE SEQUENCE</scope>
    <source>
        <strain evidence="1">CGMCC 1.16134</strain>
    </source>
</reference>
<keyword evidence="2" id="KW-1185">Reference proteome</keyword>
<proteinExistence type="predicted"/>
<evidence type="ECO:0008006" key="3">
    <source>
        <dbReference type="Google" id="ProtNLM"/>
    </source>
</evidence>
<comment type="caution">
    <text evidence="1">The sequence shown here is derived from an EMBL/GenBank/DDBJ whole genome shotgun (WGS) entry which is preliminary data.</text>
</comment>
<organism evidence="1 2">
    <name type="scientific">Paenibacillus albidus</name>
    <dbReference type="NCBI Taxonomy" id="2041023"/>
    <lineage>
        <taxon>Bacteria</taxon>
        <taxon>Bacillati</taxon>
        <taxon>Bacillota</taxon>
        <taxon>Bacilli</taxon>
        <taxon>Bacillales</taxon>
        <taxon>Paenibacillaceae</taxon>
        <taxon>Paenibacillus</taxon>
    </lineage>
</organism>
<dbReference type="RefSeq" id="WP_189029044.1">
    <property type="nucleotide sequence ID" value="NZ_BMKR01000023.1"/>
</dbReference>
<evidence type="ECO:0000313" key="1">
    <source>
        <dbReference type="EMBL" id="GGF95671.1"/>
    </source>
</evidence>
<evidence type="ECO:0000313" key="2">
    <source>
        <dbReference type="Proteomes" id="UP000637643"/>
    </source>
</evidence>